<accession>A0A8K0G2X2</accession>
<keyword evidence="5" id="KW-1185">Reference proteome</keyword>
<dbReference type="InterPro" id="IPR027806">
    <property type="entry name" value="HARBI1_dom"/>
</dbReference>
<feature type="domain" description="DDE Tnp4" evidence="3">
    <location>
        <begin position="7"/>
        <end position="122"/>
    </location>
</feature>
<evidence type="ECO:0000259" key="3">
    <source>
        <dbReference type="Pfam" id="PF13359"/>
    </source>
</evidence>
<dbReference type="Proteomes" id="UP000801492">
    <property type="component" value="Unassembled WGS sequence"/>
</dbReference>
<dbReference type="AlphaFoldDB" id="A0A8K0G2X2"/>
<dbReference type="Pfam" id="PF13359">
    <property type="entry name" value="DDE_Tnp_4"/>
    <property type="match status" value="1"/>
</dbReference>
<evidence type="ECO:0000256" key="2">
    <source>
        <dbReference type="ARBA" id="ARBA00022723"/>
    </source>
</evidence>
<evidence type="ECO:0000313" key="4">
    <source>
        <dbReference type="EMBL" id="KAF2883738.1"/>
    </source>
</evidence>
<proteinExistence type="predicted"/>
<comment type="cofactor">
    <cofactor evidence="1">
        <name>a divalent metal cation</name>
        <dbReference type="ChEBI" id="CHEBI:60240"/>
    </cofactor>
</comment>
<organism evidence="4 5">
    <name type="scientific">Ignelater luminosus</name>
    <name type="common">Cucubano</name>
    <name type="synonym">Pyrophorus luminosus</name>
    <dbReference type="NCBI Taxonomy" id="2038154"/>
    <lineage>
        <taxon>Eukaryota</taxon>
        <taxon>Metazoa</taxon>
        <taxon>Ecdysozoa</taxon>
        <taxon>Arthropoda</taxon>
        <taxon>Hexapoda</taxon>
        <taxon>Insecta</taxon>
        <taxon>Pterygota</taxon>
        <taxon>Neoptera</taxon>
        <taxon>Endopterygota</taxon>
        <taxon>Coleoptera</taxon>
        <taxon>Polyphaga</taxon>
        <taxon>Elateriformia</taxon>
        <taxon>Elateroidea</taxon>
        <taxon>Elateridae</taxon>
        <taxon>Agrypninae</taxon>
        <taxon>Pyrophorini</taxon>
        <taxon>Ignelater</taxon>
    </lineage>
</organism>
<evidence type="ECO:0000313" key="5">
    <source>
        <dbReference type="Proteomes" id="UP000801492"/>
    </source>
</evidence>
<gene>
    <name evidence="4" type="ORF">ILUMI_22427</name>
</gene>
<keyword evidence="2" id="KW-0479">Metal-binding</keyword>
<comment type="caution">
    <text evidence="4">The sequence shown here is derived from an EMBL/GenBank/DDBJ whole genome shotgun (WGS) entry which is preliminary data.</text>
</comment>
<reference evidence="4" key="1">
    <citation type="submission" date="2019-08" db="EMBL/GenBank/DDBJ databases">
        <title>The genome of the North American firefly Photinus pyralis.</title>
        <authorList>
            <consortium name="Photinus pyralis genome working group"/>
            <person name="Fallon T.R."/>
            <person name="Sander Lower S.E."/>
            <person name="Weng J.-K."/>
        </authorList>
    </citation>
    <scope>NUCLEOTIDE SEQUENCE</scope>
    <source>
        <strain evidence="4">TRF0915ILg1</strain>
        <tissue evidence="4">Whole body</tissue>
    </source>
</reference>
<dbReference type="GO" id="GO:0046872">
    <property type="term" value="F:metal ion binding"/>
    <property type="evidence" value="ECO:0007669"/>
    <property type="project" value="UniProtKB-KW"/>
</dbReference>
<dbReference type="OrthoDB" id="6736547at2759"/>
<sequence>MDTAEDVDGNYELIYCNIGTNGGVSNRGAIENTKFYELKLRNPSAAKNGTMQFPWVFIGAEAFSLRKDFLKSFGQRDLQTERKIFNYRLSRARKIIENVFGVMAARFRILHTDINLSLDCIDLVSGNDLCCFA</sequence>
<evidence type="ECO:0000256" key="1">
    <source>
        <dbReference type="ARBA" id="ARBA00001968"/>
    </source>
</evidence>
<protein>
    <recommendedName>
        <fullName evidence="3">DDE Tnp4 domain-containing protein</fullName>
    </recommendedName>
</protein>
<dbReference type="EMBL" id="VTPC01090298">
    <property type="protein sequence ID" value="KAF2883738.1"/>
    <property type="molecule type" value="Genomic_DNA"/>
</dbReference>
<name>A0A8K0G2X2_IGNLU</name>